<proteinExistence type="predicted"/>
<dbReference type="Pfam" id="PF06203">
    <property type="entry name" value="CCT"/>
    <property type="match status" value="1"/>
</dbReference>
<evidence type="ECO:0000256" key="2">
    <source>
        <dbReference type="ARBA" id="ARBA00022723"/>
    </source>
</evidence>
<keyword evidence="6" id="KW-0238">DNA-binding</keyword>
<dbReference type="PANTHER" id="PTHR46125">
    <property type="entry name" value="GATA TRANSCRIPTION FACTOR 28"/>
    <property type="match status" value="1"/>
</dbReference>
<keyword evidence="8" id="KW-0804">Transcription</keyword>
<keyword evidence="9 10" id="KW-0539">Nucleus</keyword>
<evidence type="ECO:0000259" key="11">
    <source>
        <dbReference type="PROSITE" id="PS51017"/>
    </source>
</evidence>
<feature type="domain" description="CCT" evidence="11">
    <location>
        <begin position="163"/>
        <end position="205"/>
    </location>
</feature>
<organism evidence="13 14">
    <name type="scientific">Vitis vinifera</name>
    <name type="common">Grape</name>
    <dbReference type="NCBI Taxonomy" id="29760"/>
    <lineage>
        <taxon>Eukaryota</taxon>
        <taxon>Viridiplantae</taxon>
        <taxon>Streptophyta</taxon>
        <taxon>Embryophyta</taxon>
        <taxon>Tracheophyta</taxon>
        <taxon>Spermatophyta</taxon>
        <taxon>Magnoliopsida</taxon>
        <taxon>eudicotyledons</taxon>
        <taxon>Gunneridae</taxon>
        <taxon>Pentapetalae</taxon>
        <taxon>rosids</taxon>
        <taxon>Vitales</taxon>
        <taxon>Vitaceae</taxon>
        <taxon>Viteae</taxon>
        <taxon>Vitis</taxon>
    </lineage>
</organism>
<reference evidence="13 14" key="1">
    <citation type="journal article" date="2018" name="PLoS Genet.">
        <title>Population sequencing reveals clonal diversity and ancestral inbreeding in the grapevine cultivar Chardonnay.</title>
        <authorList>
            <person name="Roach M.J."/>
            <person name="Johnson D.L."/>
            <person name="Bohlmann J."/>
            <person name="van Vuuren H.J."/>
            <person name="Jones S.J."/>
            <person name="Pretorius I.S."/>
            <person name="Schmidt S.A."/>
            <person name="Borneman A.R."/>
        </authorList>
    </citation>
    <scope>NUCLEOTIDE SEQUENCE [LARGE SCALE GENOMIC DNA]</scope>
    <source>
        <strain evidence="14">cv. Chardonnay</strain>
        <tissue evidence="13">Leaf</tissue>
    </source>
</reference>
<dbReference type="EMBL" id="QGNW01000149">
    <property type="protein sequence ID" value="RVW91043.1"/>
    <property type="molecule type" value="Genomic_DNA"/>
</dbReference>
<comment type="subcellular location">
    <subcellularLocation>
        <location evidence="1 10">Nucleus</location>
    </subcellularLocation>
</comment>
<comment type="caution">
    <text evidence="13">The sequence shown here is derived from an EMBL/GenBank/DDBJ whole genome shotgun (WGS) entry which is preliminary data.</text>
</comment>
<name>A0A438I2V1_VITVI</name>
<keyword evidence="7" id="KW-0010">Activator</keyword>
<accession>A0A438I2V1</accession>
<keyword evidence="4" id="KW-0862">Zinc</keyword>
<dbReference type="InterPro" id="IPR045280">
    <property type="entry name" value="TIFY-like"/>
</dbReference>
<dbReference type="Pfam" id="PF06200">
    <property type="entry name" value="tify"/>
    <property type="match status" value="1"/>
</dbReference>
<dbReference type="GO" id="GO:0005634">
    <property type="term" value="C:nucleus"/>
    <property type="evidence" value="ECO:0007669"/>
    <property type="project" value="UniProtKB-SubCell"/>
</dbReference>
<dbReference type="PANTHER" id="PTHR46125:SF15">
    <property type="entry name" value="GATA TRANSCRIPTION FACTOR 19-LIKE ISOFORM X1"/>
    <property type="match status" value="1"/>
</dbReference>
<evidence type="ECO:0000256" key="7">
    <source>
        <dbReference type="ARBA" id="ARBA00023159"/>
    </source>
</evidence>
<evidence type="ECO:0000256" key="6">
    <source>
        <dbReference type="ARBA" id="ARBA00023125"/>
    </source>
</evidence>
<feature type="domain" description="Tify" evidence="12">
    <location>
        <begin position="83"/>
        <end position="118"/>
    </location>
</feature>
<evidence type="ECO:0000256" key="8">
    <source>
        <dbReference type="ARBA" id="ARBA00023163"/>
    </source>
</evidence>
<dbReference type="InterPro" id="IPR010399">
    <property type="entry name" value="Tify_dom"/>
</dbReference>
<dbReference type="AlphaFoldDB" id="A0A438I2V1"/>
<gene>
    <name evidence="13" type="primary">GATA18_0</name>
    <name evidence="13" type="ORF">CK203_039923</name>
</gene>
<evidence type="ECO:0000256" key="1">
    <source>
        <dbReference type="ARBA" id="ARBA00004123"/>
    </source>
</evidence>
<dbReference type="GO" id="GO:0003677">
    <property type="term" value="F:DNA binding"/>
    <property type="evidence" value="ECO:0007669"/>
    <property type="project" value="UniProtKB-KW"/>
</dbReference>
<evidence type="ECO:0000313" key="13">
    <source>
        <dbReference type="EMBL" id="RVW91043.1"/>
    </source>
</evidence>
<keyword evidence="3" id="KW-0863">Zinc-finger</keyword>
<evidence type="ECO:0000256" key="10">
    <source>
        <dbReference type="PROSITE-ProRule" id="PRU00357"/>
    </source>
</evidence>
<dbReference type="PROSITE" id="PS51320">
    <property type="entry name" value="TIFY"/>
    <property type="match status" value="1"/>
</dbReference>
<dbReference type="GO" id="GO:0006355">
    <property type="term" value="P:regulation of DNA-templated transcription"/>
    <property type="evidence" value="ECO:0007669"/>
    <property type="project" value="InterPro"/>
</dbReference>
<dbReference type="Proteomes" id="UP000288805">
    <property type="component" value="Unassembled WGS sequence"/>
</dbReference>
<dbReference type="InterPro" id="IPR010402">
    <property type="entry name" value="CCT_domain"/>
</dbReference>
<evidence type="ECO:0000256" key="5">
    <source>
        <dbReference type="ARBA" id="ARBA00023015"/>
    </source>
</evidence>
<dbReference type="PROSITE" id="PS51017">
    <property type="entry name" value="CCT"/>
    <property type="match status" value="1"/>
</dbReference>
<protein>
    <submittedName>
        <fullName evidence="13">GATA transcription factor 18</fullName>
    </submittedName>
</protein>
<evidence type="ECO:0000256" key="3">
    <source>
        <dbReference type="ARBA" id="ARBA00022771"/>
    </source>
</evidence>
<dbReference type="GO" id="GO:0008270">
    <property type="term" value="F:zinc ion binding"/>
    <property type="evidence" value="ECO:0007669"/>
    <property type="project" value="UniProtKB-KW"/>
</dbReference>
<evidence type="ECO:0000256" key="9">
    <source>
        <dbReference type="ARBA" id="ARBA00023242"/>
    </source>
</evidence>
<keyword evidence="5" id="KW-0805">Transcription regulation</keyword>
<evidence type="ECO:0000313" key="14">
    <source>
        <dbReference type="Proteomes" id="UP000288805"/>
    </source>
</evidence>
<sequence length="599" mass="66705">MRLEGEKVREGDACRMETVNPRPLQALPFEEHDDDSMQVPIEINGNEGGFEVEDVTGGGGEAVSGGEGGRMSSVNADEKSSVVAQRTSELTISFEGEVYVFHAVTPDKVSAHLSFDFVPEVQAVLLLLGGHETPSSVSSSEFLLQQNMKGLVDASKCSNLPRRIASLIRFREKRKERCFEKKIRYTCRKEVAQRASGREAEGSHCGKRKRKRQRQRQRQKHLFLIKFEDLSLGCLLEGVESCCRDEGVVRWCKVGRRFKLECRVNGAGRFIFCFVLTEEGQWFSLIFPKGRGFLRGWNVLPEKLHLLGVFLRQSLGMGLKILALGGWGTKGVMGECLGTLAAFLEFGGVEEARGLLNERVGVGATFCPVNPLLECRSKVMRLLQKLTVWVGVPFKGDHGGVVSGSLCLGQDEAQGPSLRTSRASLLVMGGVKGFSKRPILPLWMVVRKVEWLQRFWQCDGESSDVVRVLFDDLSFCKGEGNRTWDFQQRARVRRNFGKDLVVESPKNQLKDVETASLEVCNEEATSGFGNPSKGPLEVESLSNLSFQNVVSFSKFVGLQVDGHEKEIASLLRKMETGKGHRVSTVKRRPPSMAHFVREL</sequence>
<evidence type="ECO:0000256" key="4">
    <source>
        <dbReference type="ARBA" id="ARBA00022833"/>
    </source>
</evidence>
<evidence type="ECO:0000259" key="12">
    <source>
        <dbReference type="PROSITE" id="PS51320"/>
    </source>
</evidence>
<keyword evidence="2" id="KW-0479">Metal-binding</keyword>